<dbReference type="EMBL" id="BDGG01000005">
    <property type="protein sequence ID" value="GAU98965.1"/>
    <property type="molecule type" value="Genomic_DNA"/>
</dbReference>
<feature type="domain" description="F-box" evidence="1">
    <location>
        <begin position="11"/>
        <end position="57"/>
    </location>
</feature>
<evidence type="ECO:0000313" key="3">
    <source>
        <dbReference type="Proteomes" id="UP000186922"/>
    </source>
</evidence>
<accession>A0A1D1VDU3</accession>
<keyword evidence="3" id="KW-1185">Reference proteome</keyword>
<proteinExistence type="predicted"/>
<dbReference type="Proteomes" id="UP000186922">
    <property type="component" value="Unassembled WGS sequence"/>
</dbReference>
<dbReference type="InterPro" id="IPR001810">
    <property type="entry name" value="F-box_dom"/>
</dbReference>
<evidence type="ECO:0000259" key="1">
    <source>
        <dbReference type="PROSITE" id="PS50181"/>
    </source>
</evidence>
<dbReference type="InterPro" id="IPR036047">
    <property type="entry name" value="F-box-like_dom_sf"/>
</dbReference>
<dbReference type="SUPFAM" id="SSF81383">
    <property type="entry name" value="F-box domain"/>
    <property type="match status" value="1"/>
</dbReference>
<reference evidence="2 3" key="1">
    <citation type="journal article" date="2016" name="Nat. Commun.">
        <title>Extremotolerant tardigrade genome and improved radiotolerance of human cultured cells by tardigrade-unique protein.</title>
        <authorList>
            <person name="Hashimoto T."/>
            <person name="Horikawa D.D."/>
            <person name="Saito Y."/>
            <person name="Kuwahara H."/>
            <person name="Kozuka-Hata H."/>
            <person name="Shin-I T."/>
            <person name="Minakuchi Y."/>
            <person name="Ohishi K."/>
            <person name="Motoyama A."/>
            <person name="Aizu T."/>
            <person name="Enomoto A."/>
            <person name="Kondo K."/>
            <person name="Tanaka S."/>
            <person name="Hara Y."/>
            <person name="Koshikawa S."/>
            <person name="Sagara H."/>
            <person name="Miura T."/>
            <person name="Yokobori S."/>
            <person name="Miyagawa K."/>
            <person name="Suzuki Y."/>
            <person name="Kubo T."/>
            <person name="Oyama M."/>
            <person name="Kohara Y."/>
            <person name="Fujiyama A."/>
            <person name="Arakawa K."/>
            <person name="Katayama T."/>
            <person name="Toyoda A."/>
            <person name="Kunieda T."/>
        </authorList>
    </citation>
    <scope>NUCLEOTIDE SEQUENCE [LARGE SCALE GENOMIC DNA]</scope>
    <source>
        <strain evidence="2 3">YOKOZUNA-1</strain>
    </source>
</reference>
<protein>
    <recommendedName>
        <fullName evidence="1">F-box domain-containing protein</fullName>
    </recommendedName>
</protein>
<dbReference type="AlphaFoldDB" id="A0A1D1VDU3"/>
<gene>
    <name evidence="2" type="primary">RvY_10033-1</name>
    <name evidence="2" type="synonym">RvY_10033.1</name>
    <name evidence="2" type="ORF">RvY_10033</name>
</gene>
<dbReference type="Pfam" id="PF12937">
    <property type="entry name" value="F-box-like"/>
    <property type="match status" value="1"/>
</dbReference>
<organism evidence="2 3">
    <name type="scientific">Ramazzottius varieornatus</name>
    <name type="common">Water bear</name>
    <name type="synonym">Tardigrade</name>
    <dbReference type="NCBI Taxonomy" id="947166"/>
    <lineage>
        <taxon>Eukaryota</taxon>
        <taxon>Metazoa</taxon>
        <taxon>Ecdysozoa</taxon>
        <taxon>Tardigrada</taxon>
        <taxon>Eutardigrada</taxon>
        <taxon>Parachela</taxon>
        <taxon>Hypsibioidea</taxon>
        <taxon>Ramazzottiidae</taxon>
        <taxon>Ramazzottius</taxon>
    </lineage>
</organism>
<evidence type="ECO:0000313" key="2">
    <source>
        <dbReference type="EMBL" id="GAU98965.1"/>
    </source>
</evidence>
<dbReference type="OrthoDB" id="9974792at2759"/>
<dbReference type="PANTHER" id="PTHR20872:SF1">
    <property type="entry name" value="F-BOX DOMAIN-CONTAINING PROTEIN"/>
    <property type="match status" value="1"/>
</dbReference>
<dbReference type="SMART" id="SM00256">
    <property type="entry name" value="FBOX"/>
    <property type="match status" value="1"/>
</dbReference>
<dbReference type="InterPro" id="IPR032675">
    <property type="entry name" value="LRR_dom_sf"/>
</dbReference>
<dbReference type="STRING" id="947166.A0A1D1VDU3"/>
<dbReference type="PANTHER" id="PTHR20872">
    <property type="match status" value="1"/>
</dbReference>
<sequence>MDGERRRKQRVVYWDELPDLVVEKIFCYLPKRSRFNAAVTCKSWLRVLNFPELWKTFVLKEKTLTRSKYNYFLGKLHAI</sequence>
<dbReference type="Gene3D" id="3.80.10.10">
    <property type="entry name" value="Ribonuclease Inhibitor"/>
    <property type="match status" value="1"/>
</dbReference>
<name>A0A1D1VDU3_RAMVA</name>
<dbReference type="PROSITE" id="PS50181">
    <property type="entry name" value="FBOX"/>
    <property type="match status" value="1"/>
</dbReference>
<comment type="caution">
    <text evidence="2">The sequence shown here is derived from an EMBL/GenBank/DDBJ whole genome shotgun (WGS) entry which is preliminary data.</text>
</comment>